<evidence type="ECO:0000256" key="3">
    <source>
        <dbReference type="ARBA" id="ARBA00012980"/>
    </source>
</evidence>
<evidence type="ECO:0000313" key="11">
    <source>
        <dbReference type="EMBL" id="CAE0277305.1"/>
    </source>
</evidence>
<protein>
    <recommendedName>
        <fullName evidence="4">Thymidylate kinase</fullName>
        <ecNumber evidence="3">2.7.4.9</ecNumber>
    </recommendedName>
</protein>
<keyword evidence="5" id="KW-0808">Transferase</keyword>
<sequence length="288" mass="31701">MARQLSEAQVAEVAEAVRSVPDIQALGDLRKVAAALRSSSQTAFTADDIASIEAGIDALDQPLESRPWWPAEKGRGLFFVFEGLDRSGKSTQSRKLREHMQAVNGEESVKWMCFPNRETPIGCLIDLYLRRLIELGDGAIHLLFSANRWEMAPTIVGELSRGVSVVCDRYAFSGVAYSAAKGLDFEWCQAPDRGLPCPDGVFFMRVEPEVGAARANFGDERYENASFQTSVRAEFQLPRLHSGVAWQTIDGSRGIEEIHEEIKIEAAALGKVGQDGGKAVQSLWVQQQ</sequence>
<organism evidence="11">
    <name type="scientific">Spumella elongata</name>
    <dbReference type="NCBI Taxonomy" id="89044"/>
    <lineage>
        <taxon>Eukaryota</taxon>
        <taxon>Sar</taxon>
        <taxon>Stramenopiles</taxon>
        <taxon>Ochrophyta</taxon>
        <taxon>Chrysophyceae</taxon>
        <taxon>Chromulinales</taxon>
        <taxon>Chromulinaceae</taxon>
        <taxon>Spumella</taxon>
    </lineage>
</organism>
<dbReference type="FunFam" id="3.40.50.300:FF:000679">
    <property type="entry name" value="Thymidylate kinase"/>
    <property type="match status" value="1"/>
</dbReference>
<dbReference type="GO" id="GO:0005524">
    <property type="term" value="F:ATP binding"/>
    <property type="evidence" value="ECO:0007669"/>
    <property type="project" value="UniProtKB-KW"/>
</dbReference>
<name>A0A7S3M238_9STRA</name>
<dbReference type="AlphaFoldDB" id="A0A7S3M238"/>
<dbReference type="GO" id="GO:0006233">
    <property type="term" value="P:dTDP biosynthetic process"/>
    <property type="evidence" value="ECO:0007669"/>
    <property type="project" value="InterPro"/>
</dbReference>
<dbReference type="PANTHER" id="PTHR10344:SF1">
    <property type="entry name" value="THYMIDYLATE KINASE"/>
    <property type="match status" value="1"/>
</dbReference>
<proteinExistence type="inferred from homology"/>
<accession>A0A7S3M238</accession>
<evidence type="ECO:0000256" key="7">
    <source>
        <dbReference type="ARBA" id="ARBA00022741"/>
    </source>
</evidence>
<dbReference type="EC" id="2.7.4.9" evidence="3"/>
<reference evidence="11" key="1">
    <citation type="submission" date="2021-01" db="EMBL/GenBank/DDBJ databases">
        <authorList>
            <person name="Corre E."/>
            <person name="Pelletier E."/>
            <person name="Niang G."/>
            <person name="Scheremetjew M."/>
            <person name="Finn R."/>
            <person name="Kale V."/>
            <person name="Holt S."/>
            <person name="Cochrane G."/>
            <person name="Meng A."/>
            <person name="Brown T."/>
            <person name="Cohen L."/>
        </authorList>
    </citation>
    <scope>NUCLEOTIDE SEQUENCE</scope>
    <source>
        <strain evidence="11">CCAP 955/1</strain>
    </source>
</reference>
<dbReference type="PROSITE" id="PS01331">
    <property type="entry name" value="THYMIDYLATE_KINASE"/>
    <property type="match status" value="1"/>
</dbReference>
<comment type="pathway">
    <text evidence="1">Pyrimidine metabolism; dTTP biosynthesis.</text>
</comment>
<dbReference type="GO" id="GO:0005829">
    <property type="term" value="C:cytosol"/>
    <property type="evidence" value="ECO:0007669"/>
    <property type="project" value="TreeGrafter"/>
</dbReference>
<evidence type="ECO:0000256" key="5">
    <source>
        <dbReference type="ARBA" id="ARBA00022679"/>
    </source>
</evidence>
<dbReference type="HAMAP" id="MF_00165">
    <property type="entry name" value="Thymidylate_kinase"/>
    <property type="match status" value="1"/>
</dbReference>
<comment type="similarity">
    <text evidence="2">Belongs to the thymidylate kinase family.</text>
</comment>
<keyword evidence="6" id="KW-0545">Nucleotide biosynthesis</keyword>
<dbReference type="NCBIfam" id="TIGR00041">
    <property type="entry name" value="DTMP_kinase"/>
    <property type="match status" value="1"/>
</dbReference>
<dbReference type="GO" id="GO:0005739">
    <property type="term" value="C:mitochondrion"/>
    <property type="evidence" value="ECO:0007669"/>
    <property type="project" value="TreeGrafter"/>
</dbReference>
<dbReference type="SUPFAM" id="SSF52540">
    <property type="entry name" value="P-loop containing nucleoside triphosphate hydrolases"/>
    <property type="match status" value="1"/>
</dbReference>
<evidence type="ECO:0000256" key="8">
    <source>
        <dbReference type="ARBA" id="ARBA00022777"/>
    </source>
</evidence>
<dbReference type="GO" id="GO:0005634">
    <property type="term" value="C:nucleus"/>
    <property type="evidence" value="ECO:0007669"/>
    <property type="project" value="TreeGrafter"/>
</dbReference>
<evidence type="ECO:0000256" key="9">
    <source>
        <dbReference type="ARBA" id="ARBA00022840"/>
    </source>
</evidence>
<dbReference type="Gene3D" id="3.40.50.300">
    <property type="entry name" value="P-loop containing nucleotide triphosphate hydrolases"/>
    <property type="match status" value="1"/>
</dbReference>
<evidence type="ECO:0000256" key="6">
    <source>
        <dbReference type="ARBA" id="ARBA00022727"/>
    </source>
</evidence>
<dbReference type="InterPro" id="IPR039430">
    <property type="entry name" value="Thymidylate_kin-like_dom"/>
</dbReference>
<evidence type="ECO:0000256" key="1">
    <source>
        <dbReference type="ARBA" id="ARBA00004992"/>
    </source>
</evidence>
<dbReference type="GO" id="GO:0006235">
    <property type="term" value="P:dTTP biosynthetic process"/>
    <property type="evidence" value="ECO:0007669"/>
    <property type="project" value="TreeGrafter"/>
</dbReference>
<dbReference type="EMBL" id="HBIC01012296">
    <property type="protein sequence ID" value="CAE0277305.1"/>
    <property type="molecule type" value="Transcribed_RNA"/>
</dbReference>
<feature type="domain" description="Thymidylate kinase-like" evidence="10">
    <location>
        <begin position="81"/>
        <end position="262"/>
    </location>
</feature>
<evidence type="ECO:0000256" key="4">
    <source>
        <dbReference type="ARBA" id="ARBA00017144"/>
    </source>
</evidence>
<keyword evidence="7" id="KW-0547">Nucleotide-binding</keyword>
<dbReference type="InterPro" id="IPR018095">
    <property type="entry name" value="Thymidylate_kin_CS"/>
</dbReference>
<evidence type="ECO:0000259" key="10">
    <source>
        <dbReference type="Pfam" id="PF02223"/>
    </source>
</evidence>
<dbReference type="Pfam" id="PF02223">
    <property type="entry name" value="Thymidylate_kin"/>
    <property type="match status" value="1"/>
</dbReference>
<gene>
    <name evidence="11" type="ORF">SELO1098_LOCUS6135</name>
</gene>
<dbReference type="GO" id="GO:0006227">
    <property type="term" value="P:dUDP biosynthetic process"/>
    <property type="evidence" value="ECO:0007669"/>
    <property type="project" value="TreeGrafter"/>
</dbReference>
<keyword evidence="9" id="KW-0067">ATP-binding</keyword>
<dbReference type="GO" id="GO:0004798">
    <property type="term" value="F:dTMP kinase activity"/>
    <property type="evidence" value="ECO:0007669"/>
    <property type="project" value="UniProtKB-EC"/>
</dbReference>
<dbReference type="InterPro" id="IPR027417">
    <property type="entry name" value="P-loop_NTPase"/>
</dbReference>
<dbReference type="GO" id="GO:0004550">
    <property type="term" value="F:nucleoside diphosphate kinase activity"/>
    <property type="evidence" value="ECO:0007669"/>
    <property type="project" value="TreeGrafter"/>
</dbReference>
<dbReference type="PANTHER" id="PTHR10344">
    <property type="entry name" value="THYMIDYLATE KINASE"/>
    <property type="match status" value="1"/>
</dbReference>
<keyword evidence="8" id="KW-0418">Kinase</keyword>
<dbReference type="InterPro" id="IPR018094">
    <property type="entry name" value="Thymidylate_kinase"/>
</dbReference>
<evidence type="ECO:0000256" key="2">
    <source>
        <dbReference type="ARBA" id="ARBA00009776"/>
    </source>
</evidence>